<dbReference type="PANTHER" id="PTHR48051">
    <property type="match status" value="1"/>
</dbReference>
<evidence type="ECO:0000313" key="4">
    <source>
        <dbReference type="EMBL" id="MBV6286763.1"/>
    </source>
</evidence>
<evidence type="ECO:0000256" key="2">
    <source>
        <dbReference type="ARBA" id="ARBA00022737"/>
    </source>
</evidence>
<dbReference type="RefSeq" id="WP_217974503.1">
    <property type="nucleotide sequence ID" value="NZ_JAHTBI010000019.1"/>
</dbReference>
<dbReference type="Proteomes" id="UP001106592">
    <property type="component" value="Unassembled WGS sequence"/>
</dbReference>
<reference evidence="4" key="1">
    <citation type="journal article" date="2022" name="Int. J. Syst. Evol. Microbiol.">
        <title>Pseudomonas aegrilactucae sp. nov. and Pseudomonas morbosilactucae sp. nov., pathogens causing bacterial rot of lettuce in Japan.</title>
        <authorList>
            <person name="Sawada H."/>
            <person name="Fujikawa T."/>
            <person name="Satou M."/>
        </authorList>
    </citation>
    <scope>NUCLEOTIDE SEQUENCE</scope>
    <source>
        <strain evidence="4">MAFF 301350</strain>
    </source>
</reference>
<dbReference type="PROSITE" id="PS51450">
    <property type="entry name" value="LRR"/>
    <property type="match status" value="1"/>
</dbReference>
<evidence type="ECO:0000256" key="1">
    <source>
        <dbReference type="ARBA" id="ARBA00022614"/>
    </source>
</evidence>
<comment type="caution">
    <text evidence="4">The sequence shown here is derived from an EMBL/GenBank/DDBJ whole genome shotgun (WGS) entry which is preliminary data.</text>
</comment>
<keyword evidence="1" id="KW-0433">Leucine-rich repeat</keyword>
<dbReference type="Pfam" id="PF13855">
    <property type="entry name" value="LRR_8"/>
    <property type="match status" value="1"/>
</dbReference>
<dbReference type="Pfam" id="PF20178">
    <property type="entry name" value="ToxA_N"/>
    <property type="match status" value="1"/>
</dbReference>
<dbReference type="InterPro" id="IPR046673">
    <property type="entry name" value="ToxA_N"/>
</dbReference>
<name>A0A9Q2XH02_9PSED</name>
<accession>A0A9Q2XH02</accession>
<dbReference type="EMBL" id="JAHTBI010000019">
    <property type="protein sequence ID" value="MBV6286763.1"/>
    <property type="molecule type" value="Genomic_DNA"/>
</dbReference>
<dbReference type="PANTHER" id="PTHR48051:SF1">
    <property type="entry name" value="RAS SUPPRESSOR PROTEIN 1"/>
    <property type="match status" value="1"/>
</dbReference>
<feature type="domain" description="Dermonecrotic toxin N-terminal" evidence="3">
    <location>
        <begin position="89"/>
        <end position="347"/>
    </location>
</feature>
<dbReference type="SMART" id="SM00369">
    <property type="entry name" value="LRR_TYP"/>
    <property type="match status" value="3"/>
</dbReference>
<gene>
    <name evidence="4" type="ORF">KUO17_06900</name>
</gene>
<sequence>MTTSTDTYVTPGPHGPFIHQRLPDWLKHSTPESFAALSRPWGAEQHQGGADVPARWFSSARDDQRQALLAYQQRSQASAAVLARTLTPLRGIVEFAEPLLKARLKRELQCDDEVNTHEFVHVTHDTELLGALVRVVPRRQSLLQAALQNFAKDAEFDAGTALAAKGAFSMELVPGSEKAPRYRYVYSSKLQVSPGDFARVCHELDLGQQYQDHLAAVYEAPATREAVRRHSIAAYKDRLRVHTQLAVIKGEVGDAARSALLGWLDGVDVPLYHGKPLVFSTLEMFGIGLSDIWVASADRLLSEQTEPVLVYVPGAPLYPLKEYPSIEAFKHDLRVNLISPTYQQALRGCVARADQERFFRLLESNLFHLADSASGLLERQPNLDADLHLREHRVNEDLFALLHRRLIEKAKADARHLAVPSADADEAAREARLAYWESIGMNVLNTAAFFVPGLGEVMAVVAAHQLVGEVIEGIEDWKVGDRELAMAHLQSVALNIAFAVGLGLVLKPGAVGPGSELLEGTIQIKLANGHYRLWKPDLEPYAVDVDLSGITPDTQGRYSVAGKTYIRVQGRAHELVSTEAGLYQLRHPRGGEAYQPQVVHNGAGAWRLEAEDPLQWQGLTLWRRLGHLVDGMGDEELLQMAAITGVDDARLRRLHSNNEPLPALLGDSLVRWQMSRKVVDVIGAMREGQPLAAGLDALPLALLTRMNAWPNGLLVRVMEDGQLLKEYGTPLHADNRTLSITRQELADGRFLNTLLQGLTEQEEKALFGPYLAKSDAGRLKQLREVYANYANANRSQVFDSLYRADPIEQVAGIAVLRRQFAGLAWRQARELVESASVSEHAQLLATPPRVALRLVEQARWLVEQARVVRAREGLYLGYTGRLDSLKVALDQLQALPGWSGEVGLHVRDGSPWGEALKITSDNKAIGTRRILVRLDEGYQAYDSEHNVLGGVETLCAALLHALPDSERVLLGLDIDQAEALRLMLAENAAKDPAAVRRSLGVRPRTRWFKPPLRMPDGEIGYPLSGRRPFGRPQTPLQRARSLFPDLSAEQAQRFLQELGEGLSEEELLVRLETRRQELYRLIDDLGRWRNDQAASAEARIQREVAADRIERCWRRQTSEVVTAEGRVVGYSLDLSGAVVEGLPALSADFSHVASLLMRDMALAELPEPFIELFDNIRWLNLSNNRFSSLPARLGNMPRLTRLMLSHNQVVIDAAANATLAGLVRLRMLSLDHNPLGVAPDVSPLADLRILRLQHSGISGWPNGLMDLPYLVEVDLRANNIEVVGQEVLAPDVERAERVLRINRVTHLHGNPINADSQVRLTVYRQRTRISFGVTPNLRVHFAPEPMTAGATAWLRGG</sequence>
<evidence type="ECO:0000313" key="5">
    <source>
        <dbReference type="Proteomes" id="UP001106592"/>
    </source>
</evidence>
<reference evidence="4" key="2">
    <citation type="journal article" date="2023" name="Plant Pathol.">
        <title>Dismantling and reorganizing Pseudomonas marginalis sensu#lato.</title>
        <authorList>
            <person name="Sawada H."/>
            <person name="Fujikawa T."/>
            <person name="Satou M."/>
        </authorList>
    </citation>
    <scope>NUCLEOTIDE SEQUENCE</scope>
    <source>
        <strain evidence="4">MAFF 301350</strain>
    </source>
</reference>
<dbReference type="GO" id="GO:0005737">
    <property type="term" value="C:cytoplasm"/>
    <property type="evidence" value="ECO:0007669"/>
    <property type="project" value="TreeGrafter"/>
</dbReference>
<protein>
    <submittedName>
        <fullName evidence="4">Leucine-rich repeat domain-containing protein</fullName>
    </submittedName>
</protein>
<keyword evidence="5" id="KW-1185">Reference proteome</keyword>
<proteinExistence type="predicted"/>
<evidence type="ECO:0000259" key="3">
    <source>
        <dbReference type="Pfam" id="PF20178"/>
    </source>
</evidence>
<dbReference type="InterPro" id="IPR003591">
    <property type="entry name" value="Leu-rich_rpt_typical-subtyp"/>
</dbReference>
<keyword evidence="2" id="KW-0677">Repeat</keyword>
<dbReference type="InterPro" id="IPR050216">
    <property type="entry name" value="LRR_domain-containing"/>
</dbReference>
<dbReference type="InterPro" id="IPR001611">
    <property type="entry name" value="Leu-rich_rpt"/>
</dbReference>
<organism evidence="4 5">
    <name type="scientific">Pseudomonas aegrilactucae</name>
    <dbReference type="NCBI Taxonomy" id="2854028"/>
    <lineage>
        <taxon>Bacteria</taxon>
        <taxon>Pseudomonadati</taxon>
        <taxon>Pseudomonadota</taxon>
        <taxon>Gammaproteobacteria</taxon>
        <taxon>Pseudomonadales</taxon>
        <taxon>Pseudomonadaceae</taxon>
        <taxon>Pseudomonas</taxon>
    </lineage>
</organism>